<name>A0A420XIQ0_9PAST</name>
<accession>A0A420XIQ0</accession>
<organism evidence="2 3">
    <name type="scientific">Otariodibacter oris</name>
    <dbReference type="NCBI Taxonomy" id="1032623"/>
    <lineage>
        <taxon>Bacteria</taxon>
        <taxon>Pseudomonadati</taxon>
        <taxon>Pseudomonadota</taxon>
        <taxon>Gammaproteobacteria</taxon>
        <taxon>Pasteurellales</taxon>
        <taxon>Pasteurellaceae</taxon>
        <taxon>Otariodibacter</taxon>
    </lineage>
</organism>
<keyword evidence="1" id="KW-0472">Membrane</keyword>
<evidence type="ECO:0000313" key="3">
    <source>
        <dbReference type="Proteomes" id="UP000280099"/>
    </source>
</evidence>
<feature type="transmembrane region" description="Helical" evidence="1">
    <location>
        <begin position="24"/>
        <end position="49"/>
    </location>
</feature>
<keyword evidence="1" id="KW-1133">Transmembrane helix</keyword>
<gene>
    <name evidence="2" type="ORF">DES31_0560</name>
</gene>
<sequence length="100" mass="11622">MLEEIKDKIRSSEDKQSMKSRSNWYFLVAFIYGVILFFIGDIFLVFITFLGDDSFSIIEYLKHNYLSNLWWAIKGSLSIIGIHILTAILIPADKNKLSKK</sequence>
<reference evidence="2 3" key="1">
    <citation type="submission" date="2018-10" db="EMBL/GenBank/DDBJ databases">
        <title>Genomic Encyclopedia of Type Strains, Phase IV (KMG-IV): sequencing the most valuable type-strain genomes for metagenomic binning, comparative biology and taxonomic classification.</title>
        <authorList>
            <person name="Goeker M."/>
        </authorList>
    </citation>
    <scope>NUCLEOTIDE SEQUENCE [LARGE SCALE GENOMIC DNA]</scope>
    <source>
        <strain evidence="2 3">DSM 23800</strain>
    </source>
</reference>
<keyword evidence="3" id="KW-1185">Reference proteome</keyword>
<evidence type="ECO:0000313" key="2">
    <source>
        <dbReference type="EMBL" id="RKR77235.1"/>
    </source>
</evidence>
<dbReference type="AlphaFoldDB" id="A0A420XIQ0"/>
<feature type="transmembrane region" description="Helical" evidence="1">
    <location>
        <begin position="69"/>
        <end position="90"/>
    </location>
</feature>
<comment type="caution">
    <text evidence="2">The sequence shown here is derived from an EMBL/GenBank/DDBJ whole genome shotgun (WGS) entry which is preliminary data.</text>
</comment>
<dbReference type="EMBL" id="RBJC01000004">
    <property type="protein sequence ID" value="RKR77235.1"/>
    <property type="molecule type" value="Genomic_DNA"/>
</dbReference>
<dbReference type="Proteomes" id="UP000280099">
    <property type="component" value="Unassembled WGS sequence"/>
</dbReference>
<protein>
    <submittedName>
        <fullName evidence="2">Uncharacterized protein</fullName>
    </submittedName>
</protein>
<keyword evidence="1" id="KW-0812">Transmembrane</keyword>
<proteinExistence type="predicted"/>
<evidence type="ECO:0000256" key="1">
    <source>
        <dbReference type="SAM" id="Phobius"/>
    </source>
</evidence>